<accession>A0A9P5T7V6</accession>
<evidence type="ECO:0000313" key="3">
    <source>
        <dbReference type="EMBL" id="KAF8478697.1"/>
    </source>
</evidence>
<dbReference type="InterPro" id="IPR012020">
    <property type="entry name" value="ABHD4"/>
</dbReference>
<dbReference type="PANTHER" id="PTHR10794">
    <property type="entry name" value="ABHYDROLASE DOMAIN-CONTAINING PROTEIN"/>
    <property type="match status" value="1"/>
</dbReference>
<dbReference type="EMBL" id="WHVB01000011">
    <property type="protein sequence ID" value="KAF8478697.1"/>
    <property type="molecule type" value="Genomic_DNA"/>
</dbReference>
<gene>
    <name evidence="3" type="ORF">DFH94DRAFT_751572</name>
</gene>
<organism evidence="3 4">
    <name type="scientific">Russula ochroleuca</name>
    <dbReference type="NCBI Taxonomy" id="152965"/>
    <lineage>
        <taxon>Eukaryota</taxon>
        <taxon>Fungi</taxon>
        <taxon>Dikarya</taxon>
        <taxon>Basidiomycota</taxon>
        <taxon>Agaricomycotina</taxon>
        <taxon>Agaricomycetes</taxon>
        <taxon>Russulales</taxon>
        <taxon>Russulaceae</taxon>
        <taxon>Russula</taxon>
    </lineage>
</organism>
<comment type="caution">
    <text evidence="3">The sequence shown here is derived from an EMBL/GenBank/DDBJ whole genome shotgun (WGS) entry which is preliminary data.</text>
</comment>
<evidence type="ECO:0000256" key="1">
    <source>
        <dbReference type="ARBA" id="ARBA00010884"/>
    </source>
</evidence>
<dbReference type="PIRSF" id="PIRSF005211">
    <property type="entry name" value="Ab_hydro_YheT"/>
    <property type="match status" value="1"/>
</dbReference>
<evidence type="ECO:0000256" key="2">
    <source>
        <dbReference type="PIRSR" id="PIRSR005211-1"/>
    </source>
</evidence>
<reference evidence="3" key="2">
    <citation type="journal article" date="2020" name="Nat. Commun.">
        <title>Large-scale genome sequencing of mycorrhizal fungi provides insights into the early evolution of symbiotic traits.</title>
        <authorList>
            <person name="Miyauchi S."/>
            <person name="Kiss E."/>
            <person name="Kuo A."/>
            <person name="Drula E."/>
            <person name="Kohler A."/>
            <person name="Sanchez-Garcia M."/>
            <person name="Morin E."/>
            <person name="Andreopoulos B."/>
            <person name="Barry K.W."/>
            <person name="Bonito G."/>
            <person name="Buee M."/>
            <person name="Carver A."/>
            <person name="Chen C."/>
            <person name="Cichocki N."/>
            <person name="Clum A."/>
            <person name="Culley D."/>
            <person name="Crous P.W."/>
            <person name="Fauchery L."/>
            <person name="Girlanda M."/>
            <person name="Hayes R.D."/>
            <person name="Keri Z."/>
            <person name="LaButti K."/>
            <person name="Lipzen A."/>
            <person name="Lombard V."/>
            <person name="Magnuson J."/>
            <person name="Maillard F."/>
            <person name="Murat C."/>
            <person name="Nolan M."/>
            <person name="Ohm R.A."/>
            <person name="Pangilinan J."/>
            <person name="Pereira M.F."/>
            <person name="Perotto S."/>
            <person name="Peter M."/>
            <person name="Pfister S."/>
            <person name="Riley R."/>
            <person name="Sitrit Y."/>
            <person name="Stielow J.B."/>
            <person name="Szollosi G."/>
            <person name="Zifcakova L."/>
            <person name="Stursova M."/>
            <person name="Spatafora J.W."/>
            <person name="Tedersoo L."/>
            <person name="Vaario L.M."/>
            <person name="Yamada A."/>
            <person name="Yan M."/>
            <person name="Wang P."/>
            <person name="Xu J."/>
            <person name="Bruns T."/>
            <person name="Baldrian P."/>
            <person name="Vilgalys R."/>
            <person name="Dunand C."/>
            <person name="Henrissat B."/>
            <person name="Grigoriev I.V."/>
            <person name="Hibbett D."/>
            <person name="Nagy L.G."/>
            <person name="Martin F.M."/>
        </authorList>
    </citation>
    <scope>NUCLEOTIDE SEQUENCE</scope>
    <source>
        <strain evidence="3">Prilba</strain>
    </source>
</reference>
<comment type="similarity">
    <text evidence="1">Belongs to the AB hydrolase superfamily. AB hydrolase 4 family.</text>
</comment>
<dbReference type="PANTHER" id="PTHR10794:SF63">
    <property type="entry name" value="ALPHA_BETA HYDROLASE 1, ISOFORM A"/>
    <property type="match status" value="1"/>
</dbReference>
<feature type="active site" description="Charge relay system" evidence="2">
    <location>
        <position position="363"/>
    </location>
</feature>
<proteinExistence type="inferred from homology"/>
<evidence type="ECO:0000313" key="4">
    <source>
        <dbReference type="Proteomes" id="UP000759537"/>
    </source>
</evidence>
<dbReference type="GO" id="GO:0051792">
    <property type="term" value="P:medium-chain fatty acid biosynthetic process"/>
    <property type="evidence" value="ECO:0007669"/>
    <property type="project" value="TreeGrafter"/>
</dbReference>
<dbReference type="SUPFAM" id="SSF53474">
    <property type="entry name" value="alpha/beta-Hydrolases"/>
    <property type="match status" value="1"/>
</dbReference>
<keyword evidence="4" id="KW-1185">Reference proteome</keyword>
<feature type="active site" description="Charge relay system" evidence="2">
    <location>
        <position position="337"/>
    </location>
</feature>
<protein>
    <submittedName>
        <fullName evidence="3">AB-hydrolase YheT</fullName>
    </submittedName>
</protein>
<dbReference type="Gene3D" id="3.40.50.1820">
    <property type="entry name" value="alpha/beta hydrolase"/>
    <property type="match status" value="1"/>
</dbReference>
<dbReference type="AlphaFoldDB" id="A0A9P5T7V6"/>
<sequence length="442" mass="48467">MGSALGKLGNPKAFFSARPAYLPLKQPAASENTSLRALLESHCPSVLLPFRPAWWLFNGHLQTLYAVLGDFSVVDHVAYDRRLLQIKDGGTLGLDFTPPASDRVLPDDTPIIVVLHGLSGGSQESYVRAILAPAVMSTHQGGLGYRAVVVTFRGCAGVPLTSPQLYSSCHTDDFRQAVLYISHRYPRAPLLGLGFSLGANVLTRYVAEEGEECRLVSACALACPWDLAANSDSLHATWLSRNTYAKAMGGNLKRMVSQHNDSIMKFPDSRLAQSLPELFSRKSLTLGQFDNLITIHAGGTSPPFPFKTPHHYYTYAASHQVLGDVRIPFLAINSDDDPIVKYVPVYETDNEWVILVVTRGGGHMGWFGTTGNVTRRWMTQPALEWFRATVEKIDVPRRAVRNIRIVDGWLVESGREHLGCRDNGEGGKIEGGVIQKGMLAGL</sequence>
<name>A0A9P5T7V6_9AGAM</name>
<dbReference type="GO" id="GO:0008126">
    <property type="term" value="F:acetylesterase activity"/>
    <property type="evidence" value="ECO:0007669"/>
    <property type="project" value="TreeGrafter"/>
</dbReference>
<dbReference type="InterPro" id="IPR029058">
    <property type="entry name" value="AB_hydrolase_fold"/>
</dbReference>
<feature type="active site" description="Charge relay system" evidence="2">
    <location>
        <position position="196"/>
    </location>
</feature>
<dbReference type="GO" id="GO:0047372">
    <property type="term" value="F:monoacylglycerol lipase activity"/>
    <property type="evidence" value="ECO:0007669"/>
    <property type="project" value="TreeGrafter"/>
</dbReference>
<dbReference type="GO" id="GO:0051793">
    <property type="term" value="P:medium-chain fatty acid catabolic process"/>
    <property type="evidence" value="ECO:0007669"/>
    <property type="project" value="TreeGrafter"/>
</dbReference>
<dbReference type="Proteomes" id="UP000759537">
    <property type="component" value="Unassembled WGS sequence"/>
</dbReference>
<reference evidence="3" key="1">
    <citation type="submission" date="2019-10" db="EMBL/GenBank/DDBJ databases">
        <authorList>
            <consortium name="DOE Joint Genome Institute"/>
            <person name="Kuo A."/>
            <person name="Miyauchi S."/>
            <person name="Kiss E."/>
            <person name="Drula E."/>
            <person name="Kohler A."/>
            <person name="Sanchez-Garcia M."/>
            <person name="Andreopoulos B."/>
            <person name="Barry K.W."/>
            <person name="Bonito G."/>
            <person name="Buee M."/>
            <person name="Carver A."/>
            <person name="Chen C."/>
            <person name="Cichocki N."/>
            <person name="Clum A."/>
            <person name="Culley D."/>
            <person name="Crous P.W."/>
            <person name="Fauchery L."/>
            <person name="Girlanda M."/>
            <person name="Hayes R."/>
            <person name="Keri Z."/>
            <person name="LaButti K."/>
            <person name="Lipzen A."/>
            <person name="Lombard V."/>
            <person name="Magnuson J."/>
            <person name="Maillard F."/>
            <person name="Morin E."/>
            <person name="Murat C."/>
            <person name="Nolan M."/>
            <person name="Ohm R."/>
            <person name="Pangilinan J."/>
            <person name="Pereira M."/>
            <person name="Perotto S."/>
            <person name="Peter M."/>
            <person name="Riley R."/>
            <person name="Sitrit Y."/>
            <person name="Stielow B."/>
            <person name="Szollosi G."/>
            <person name="Zifcakova L."/>
            <person name="Stursova M."/>
            <person name="Spatafora J.W."/>
            <person name="Tedersoo L."/>
            <person name="Vaario L.-M."/>
            <person name="Yamada A."/>
            <person name="Yan M."/>
            <person name="Wang P."/>
            <person name="Xu J."/>
            <person name="Bruns T."/>
            <person name="Baldrian P."/>
            <person name="Vilgalys R."/>
            <person name="Henrissat B."/>
            <person name="Grigoriev I.V."/>
            <person name="Hibbett D."/>
            <person name="Nagy L.G."/>
            <person name="Martin F.M."/>
        </authorList>
    </citation>
    <scope>NUCLEOTIDE SEQUENCE</scope>
    <source>
        <strain evidence="3">Prilba</strain>
    </source>
</reference>
<dbReference type="OrthoDB" id="5954035at2759"/>
<dbReference type="InterPro" id="IPR050960">
    <property type="entry name" value="AB_hydrolase_4_sf"/>
</dbReference>